<keyword evidence="10" id="KW-1185">Reference proteome</keyword>
<accession>A0A316UQQ2</accession>
<dbReference type="STRING" id="1569628.A0A316UQQ2"/>
<evidence type="ECO:0000259" key="7">
    <source>
        <dbReference type="PROSITE" id="PS50089"/>
    </source>
</evidence>
<dbReference type="PANTHER" id="PTHR14134:SF2">
    <property type="entry name" value="E3 UBIQUITIN-PROTEIN LIGASE RAD18"/>
    <property type="match status" value="1"/>
</dbReference>
<feature type="compositionally biased region" description="Low complexity" evidence="6">
    <location>
        <begin position="398"/>
        <end position="411"/>
    </location>
</feature>
<reference evidence="9 10" key="1">
    <citation type="journal article" date="2018" name="Mol. Biol. Evol.">
        <title>Broad Genomic Sampling Reveals a Smut Pathogenic Ancestry of the Fungal Clade Ustilaginomycotina.</title>
        <authorList>
            <person name="Kijpornyongpan T."/>
            <person name="Mondo S.J."/>
            <person name="Barry K."/>
            <person name="Sandor L."/>
            <person name="Lee J."/>
            <person name="Lipzen A."/>
            <person name="Pangilinan J."/>
            <person name="LaButti K."/>
            <person name="Hainaut M."/>
            <person name="Henrissat B."/>
            <person name="Grigoriev I.V."/>
            <person name="Spatafora J.W."/>
            <person name="Aime M.C."/>
        </authorList>
    </citation>
    <scope>NUCLEOTIDE SEQUENCE [LARGE SCALE GENOMIC DNA]</scope>
    <source>
        <strain evidence="9 10">MCA 5214</strain>
    </source>
</reference>
<feature type="region of interest" description="Disordered" evidence="6">
    <location>
        <begin position="111"/>
        <end position="227"/>
    </location>
</feature>
<evidence type="ECO:0000256" key="6">
    <source>
        <dbReference type="SAM" id="MobiDB-lite"/>
    </source>
</evidence>
<feature type="compositionally biased region" description="Basic and acidic residues" evidence="6">
    <location>
        <begin position="468"/>
        <end position="477"/>
    </location>
</feature>
<feature type="region of interest" description="Disordered" evidence="6">
    <location>
        <begin position="252"/>
        <end position="309"/>
    </location>
</feature>
<feature type="region of interest" description="Disordered" evidence="6">
    <location>
        <begin position="377"/>
        <end position="518"/>
    </location>
</feature>
<feature type="domain" description="SAP" evidence="8">
    <location>
        <begin position="315"/>
        <end position="349"/>
    </location>
</feature>
<feature type="compositionally biased region" description="Acidic residues" evidence="6">
    <location>
        <begin position="186"/>
        <end position="196"/>
    </location>
</feature>
<evidence type="ECO:0000256" key="2">
    <source>
        <dbReference type="ARBA" id="ARBA00022723"/>
    </source>
</evidence>
<dbReference type="PANTHER" id="PTHR14134">
    <property type="entry name" value="E3 UBIQUITIN-PROTEIN LIGASE RAD18"/>
    <property type="match status" value="1"/>
</dbReference>
<organism evidence="9 10">
    <name type="scientific">Jaminaea rosea</name>
    <dbReference type="NCBI Taxonomy" id="1569628"/>
    <lineage>
        <taxon>Eukaryota</taxon>
        <taxon>Fungi</taxon>
        <taxon>Dikarya</taxon>
        <taxon>Basidiomycota</taxon>
        <taxon>Ustilaginomycotina</taxon>
        <taxon>Exobasidiomycetes</taxon>
        <taxon>Microstromatales</taxon>
        <taxon>Microstromatales incertae sedis</taxon>
        <taxon>Jaminaea</taxon>
    </lineage>
</organism>
<dbReference type="PROSITE" id="PS50800">
    <property type="entry name" value="SAP"/>
    <property type="match status" value="1"/>
</dbReference>
<dbReference type="SUPFAM" id="SSF57850">
    <property type="entry name" value="RING/U-box"/>
    <property type="match status" value="1"/>
</dbReference>
<dbReference type="Proteomes" id="UP000245884">
    <property type="component" value="Unassembled WGS sequence"/>
</dbReference>
<keyword evidence="4" id="KW-0862">Zinc</keyword>
<gene>
    <name evidence="9" type="ORF">BDZ90DRAFT_232050</name>
</gene>
<feature type="compositionally biased region" description="Polar residues" evidence="6">
    <location>
        <begin position="434"/>
        <end position="444"/>
    </location>
</feature>
<name>A0A316UQQ2_9BASI</name>
<evidence type="ECO:0000313" key="9">
    <source>
        <dbReference type="EMBL" id="PWN27626.1"/>
    </source>
</evidence>
<dbReference type="AlphaFoldDB" id="A0A316UQQ2"/>
<dbReference type="InterPro" id="IPR017907">
    <property type="entry name" value="Znf_RING_CS"/>
</dbReference>
<dbReference type="PROSITE" id="PS50089">
    <property type="entry name" value="ZF_RING_2"/>
    <property type="match status" value="1"/>
</dbReference>
<protein>
    <recommendedName>
        <fullName evidence="1">Postreplication repair E3 ubiquitin-protein ligase RAD18</fullName>
    </recommendedName>
</protein>
<dbReference type="GO" id="GO:0008270">
    <property type="term" value="F:zinc ion binding"/>
    <property type="evidence" value="ECO:0007669"/>
    <property type="project" value="UniProtKB-KW"/>
</dbReference>
<keyword evidence="3 5" id="KW-0863">Zinc-finger</keyword>
<evidence type="ECO:0000256" key="1">
    <source>
        <dbReference type="ARBA" id="ARBA00015551"/>
    </source>
</evidence>
<dbReference type="PROSITE" id="PS00518">
    <property type="entry name" value="ZF_RING_1"/>
    <property type="match status" value="1"/>
</dbReference>
<dbReference type="InterPro" id="IPR039577">
    <property type="entry name" value="Rad18"/>
</dbReference>
<dbReference type="GO" id="GO:0061630">
    <property type="term" value="F:ubiquitin protein ligase activity"/>
    <property type="evidence" value="ECO:0007669"/>
    <property type="project" value="InterPro"/>
</dbReference>
<evidence type="ECO:0000259" key="8">
    <source>
        <dbReference type="PROSITE" id="PS50800"/>
    </source>
</evidence>
<evidence type="ECO:0000256" key="4">
    <source>
        <dbReference type="ARBA" id="ARBA00022833"/>
    </source>
</evidence>
<dbReference type="InterPro" id="IPR003034">
    <property type="entry name" value="SAP_dom"/>
</dbReference>
<evidence type="ECO:0000256" key="3">
    <source>
        <dbReference type="ARBA" id="ARBA00022771"/>
    </source>
</evidence>
<dbReference type="Pfam" id="PF14835">
    <property type="entry name" value="zf-RING_6"/>
    <property type="match status" value="1"/>
</dbReference>
<feature type="domain" description="RING-type" evidence="7">
    <location>
        <begin position="40"/>
        <end position="87"/>
    </location>
</feature>
<dbReference type="InterPro" id="IPR039503">
    <property type="entry name" value="BARD1_Znf-RING"/>
</dbReference>
<dbReference type="GO" id="GO:0005634">
    <property type="term" value="C:nucleus"/>
    <property type="evidence" value="ECO:0007669"/>
    <property type="project" value="TreeGrafter"/>
</dbReference>
<dbReference type="GO" id="GO:0006301">
    <property type="term" value="P:DNA damage tolerance"/>
    <property type="evidence" value="ECO:0007669"/>
    <property type="project" value="InterPro"/>
</dbReference>
<feature type="compositionally biased region" description="Low complexity" evidence="6">
    <location>
        <begin position="158"/>
        <end position="172"/>
    </location>
</feature>
<feature type="compositionally biased region" description="Basic and acidic residues" evidence="6">
    <location>
        <begin position="451"/>
        <end position="461"/>
    </location>
</feature>
<keyword evidence="2" id="KW-0479">Metal-binding</keyword>
<feature type="compositionally biased region" description="Low complexity" evidence="6">
    <location>
        <begin position="292"/>
        <end position="303"/>
    </location>
</feature>
<dbReference type="Gene3D" id="3.30.40.10">
    <property type="entry name" value="Zinc/RING finger domain, C3HC4 (zinc finger)"/>
    <property type="match status" value="1"/>
</dbReference>
<dbReference type="GO" id="GO:0006513">
    <property type="term" value="P:protein monoubiquitination"/>
    <property type="evidence" value="ECO:0007669"/>
    <property type="project" value="InterPro"/>
</dbReference>
<dbReference type="InterPro" id="IPR001841">
    <property type="entry name" value="Znf_RING"/>
</dbReference>
<dbReference type="GO" id="GO:0097505">
    <property type="term" value="C:Rad6-Rad18 complex"/>
    <property type="evidence" value="ECO:0007669"/>
    <property type="project" value="TreeGrafter"/>
</dbReference>
<evidence type="ECO:0000313" key="10">
    <source>
        <dbReference type="Proteomes" id="UP000245884"/>
    </source>
</evidence>
<dbReference type="GO" id="GO:0003697">
    <property type="term" value="F:single-stranded DNA binding"/>
    <property type="evidence" value="ECO:0007669"/>
    <property type="project" value="InterPro"/>
</dbReference>
<feature type="compositionally biased region" description="Basic and acidic residues" evidence="6">
    <location>
        <begin position="413"/>
        <end position="429"/>
    </location>
</feature>
<dbReference type="SMART" id="SM00513">
    <property type="entry name" value="SAP"/>
    <property type="match status" value="1"/>
</dbReference>
<dbReference type="GeneID" id="37027924"/>
<dbReference type="SMART" id="SM00184">
    <property type="entry name" value="RING"/>
    <property type="match status" value="1"/>
</dbReference>
<dbReference type="InterPro" id="IPR013083">
    <property type="entry name" value="Znf_RING/FYVE/PHD"/>
</dbReference>
<feature type="compositionally biased region" description="Basic and acidic residues" evidence="6">
    <location>
        <begin position="377"/>
        <end position="387"/>
    </location>
</feature>
<dbReference type="OrthoDB" id="9049620at2759"/>
<sequence>MLRAGGSSKWQEDVQDVGDPSDWLGGSYAFLKELDGTLRCEICSDILRAPVSIKKCSHVFCSTCIRDYINQPSAPGAPTERPCPNCRQPKVYDSELVPMPQLEMAAEAWRGARAHLQRKDTEQRAAAARVPEAGPSEPPPPPASSSNGKKRRIDDEAANTSTTRVTRSSSSRAARKDRATSQSDAIEIDDDSDEDWSPARETASPAKNGANGKSGTRPKDKEQEMAPSSVVQCPMCTHDFTLSALNRHLDTPGACKGPDGPPPSDKERGLAAMPAGSTKSFGGWFSRNGTGPPSKSSSSSPSSLDNATKLKRPQYQLLAEKALRRLCEDAGLSTSGGKATLEARHRHWVDRYNANLDSAPKYRKGLGTLRRELGEWDRERDREEKRAKAGVGAGSGRSNGAASNGAGSVGASEEERRAYAAQHKDHFRELVAMSRQSAFKQQGKGTPPAATREEQADRKEDDGEEGEEAKQREEKAPAIEPVEAVAKEGPPAKPNGLAELDEGEFFGGESWEKDLEES</sequence>
<dbReference type="EMBL" id="KZ819667">
    <property type="protein sequence ID" value="PWN27626.1"/>
    <property type="molecule type" value="Genomic_DNA"/>
</dbReference>
<dbReference type="RefSeq" id="XP_025362238.1">
    <property type="nucleotide sequence ID" value="XM_025506101.1"/>
</dbReference>
<evidence type="ECO:0000256" key="5">
    <source>
        <dbReference type="PROSITE-ProRule" id="PRU00175"/>
    </source>
</evidence>
<proteinExistence type="predicted"/>